<evidence type="ECO:0000313" key="13">
    <source>
        <dbReference type="EMBL" id="OLP79288.1"/>
    </source>
</evidence>
<dbReference type="InterPro" id="IPR002048">
    <property type="entry name" value="EF_hand_dom"/>
</dbReference>
<protein>
    <submittedName>
        <fullName evidence="13">Uncharacterized protein</fullName>
    </submittedName>
</protein>
<feature type="region of interest" description="Disordered" evidence="9">
    <location>
        <begin position="809"/>
        <end position="854"/>
    </location>
</feature>
<feature type="region of interest" description="Disordered" evidence="9">
    <location>
        <begin position="996"/>
        <end position="1016"/>
    </location>
</feature>
<dbReference type="GO" id="GO:0004842">
    <property type="term" value="F:ubiquitin-protein transferase activity"/>
    <property type="evidence" value="ECO:0007669"/>
    <property type="project" value="TreeGrafter"/>
</dbReference>
<dbReference type="GO" id="GO:0097039">
    <property type="term" value="P:protein linear polyubiquitination"/>
    <property type="evidence" value="ECO:0007669"/>
    <property type="project" value="TreeGrafter"/>
</dbReference>
<feature type="domain" description="RING-type" evidence="12">
    <location>
        <begin position="1496"/>
        <end position="1724"/>
    </location>
</feature>
<dbReference type="CDD" id="cd20335">
    <property type="entry name" value="BRcat_RBR"/>
    <property type="match status" value="1"/>
</dbReference>
<dbReference type="Gene3D" id="3.30.40.10">
    <property type="entry name" value="Zinc/RING finger domain, C3HC4 (zinc finger)"/>
    <property type="match status" value="1"/>
</dbReference>
<dbReference type="GO" id="GO:0043130">
    <property type="term" value="F:ubiquitin binding"/>
    <property type="evidence" value="ECO:0007669"/>
    <property type="project" value="TreeGrafter"/>
</dbReference>
<gene>
    <name evidence="13" type="ORF">AK812_SmicGene40445</name>
</gene>
<keyword evidence="6" id="KW-0833">Ubl conjugation pathway</keyword>
<keyword evidence="3" id="KW-0479">Metal-binding</keyword>
<evidence type="ECO:0000313" key="14">
    <source>
        <dbReference type="Proteomes" id="UP000186817"/>
    </source>
</evidence>
<dbReference type="SMART" id="SM00184">
    <property type="entry name" value="RING"/>
    <property type="match status" value="2"/>
</dbReference>
<comment type="pathway">
    <text evidence="1">Protein modification; protein ubiquitination.</text>
</comment>
<dbReference type="InterPro" id="IPR051628">
    <property type="entry name" value="LUBAC_E3_Ligases"/>
</dbReference>
<feature type="domain" description="RING-type" evidence="10">
    <location>
        <begin position="1500"/>
        <end position="1548"/>
    </location>
</feature>
<dbReference type="PROSITE" id="PS00018">
    <property type="entry name" value="EF_HAND_1"/>
    <property type="match status" value="1"/>
</dbReference>
<dbReference type="InterPro" id="IPR002867">
    <property type="entry name" value="IBR_dom"/>
</dbReference>
<name>A0A1Q9C8P1_SYMMI</name>
<feature type="compositionally biased region" description="Basic and acidic residues" evidence="9">
    <location>
        <begin position="176"/>
        <end position="246"/>
    </location>
</feature>
<reference evidence="13 14" key="1">
    <citation type="submission" date="2016-02" db="EMBL/GenBank/DDBJ databases">
        <title>Genome analysis of coral dinoflagellate symbionts highlights evolutionary adaptations to a symbiotic lifestyle.</title>
        <authorList>
            <person name="Aranda M."/>
            <person name="Li Y."/>
            <person name="Liew Y.J."/>
            <person name="Baumgarten S."/>
            <person name="Simakov O."/>
            <person name="Wilson M."/>
            <person name="Piel J."/>
            <person name="Ashoor H."/>
            <person name="Bougouffa S."/>
            <person name="Bajic V.B."/>
            <person name="Ryu T."/>
            <person name="Ravasi T."/>
            <person name="Bayer T."/>
            <person name="Micklem G."/>
            <person name="Kim H."/>
            <person name="Bhak J."/>
            <person name="Lajeunesse T.C."/>
            <person name="Voolstra C.R."/>
        </authorList>
    </citation>
    <scope>NUCLEOTIDE SEQUENCE [LARGE SCALE GENOMIC DNA]</scope>
    <source>
        <strain evidence="13 14">CCMP2467</strain>
    </source>
</reference>
<dbReference type="PROSITE" id="PS50089">
    <property type="entry name" value="ZF_RING_2"/>
    <property type="match status" value="1"/>
</dbReference>
<feature type="region of interest" description="Disordered" evidence="9">
    <location>
        <begin position="375"/>
        <end position="416"/>
    </location>
</feature>
<comment type="caution">
    <text evidence="13">The sequence shown here is derived from an EMBL/GenBank/DDBJ whole genome shotgun (WGS) entry which is preliminary data.</text>
</comment>
<dbReference type="InterPro" id="IPR001841">
    <property type="entry name" value="Znf_RING"/>
</dbReference>
<evidence type="ECO:0000256" key="4">
    <source>
        <dbReference type="ARBA" id="ARBA00022737"/>
    </source>
</evidence>
<dbReference type="PROSITE" id="PS50222">
    <property type="entry name" value="EF_HAND_2"/>
    <property type="match status" value="1"/>
</dbReference>
<dbReference type="InterPro" id="IPR018247">
    <property type="entry name" value="EF_Hand_1_Ca_BS"/>
</dbReference>
<dbReference type="PANTHER" id="PTHR22770:SF13">
    <property type="entry name" value="RING-TYPE DOMAIN-CONTAINING PROTEIN"/>
    <property type="match status" value="1"/>
</dbReference>
<sequence length="1740" mass="192131">MEAAQAQLKEQAKLKIEDEVAGEAPGCVKPFFMCCGGPVGTVEKCMCMVAAEKQDNVKKAIEKYRSWYVSTAGSELLDKKPPELPFALPLIKINHVGAFEWSPILVMPRRGRSGSRHRTRRRAGSSARRQSRRSRSRARPQRRKRQREASSASDTKKNAEAGKKTEGKKVKKVKDKAKEKPDKAEKAEKPEKPEKATKAGKSKAEKADGEKADKAKAEKPEKATGKAGKADKAEKPKKSKEEKDKGAAAGAEDGGKQKTKSKKKDAAAKADAKKKPAKAKKEKQGSDSDSSDDSSYSYYSSSSQGDEQQQQQFMNAMMPWAMMQGAMPTAAMGTSGQLGMAGYAQYAAGQYPGYGASYGYTDPYGRPYGASMGEQVPAGYQAPPPPPPPGVPGGAVGGASYMHGPLTEHDRLADERDKARRRLEDEARLRNEELHRKAETERATAAVRHAINNLQNGQFDSIDGLLKTLESVAARDLSKTEGLQQILKKDMDKAIEEAQQRRAVMAELKSMVRSGEDHIKATAELIRENVGLQKENDREDMNDQLENAGLEAQGMSDRYQSFMDEKAKEHEELQSFTKGPALVDLRLVIAKIKKLSSDLTMTATNAASVVREGKQKLARQEAAVARTKRMQELFDQYDADSDGCLSQLEVLQYSQGEFEFTPAESCLERLWRNWVPAGMAGITFDRFQQMKVAIGTARVIERDQERRPAGASAPLMADALELMLRVEREAIEEGEASKTEPQQSLGSRQQEAIQAASDTGGRMVCDSGMNVDIAVALFEKGYAEASVQEAIKSCSTLEEAMSFLNPKHKQTKVHDSTVQGAGDRPRRRATGKKAQTGSVAGAPCTGPNETAAEQVPLTVGNSTLLQRVMERQPKSKTCEELSASAAPTPSETVSSGDSVAAPTPVEPEKRSAEAAEAMEAVEVSMEAEEATPPPPLPVRSIEPNEHGMKWWREAAARWPKIYQNLRLEASLSILRPECREVTDYLGSVHFGESANRTPVRKRTMEEQASTNGKKKRQVYKAALVLSRSSGSYLQGQFSIMAGSEQLPVMEEPVLKRKSGLFPPPESGLLQVDSDDEPDSEGGGYQEGQPSEPSPAQLASVHLEDAVAQFPRASVNTREMPHAVSSGDNDDGVVWHAKVFTDDYIHPRDCLPSGEVKPRRPMPVIRQSELLSQLQKVGDTWILPGPLNGWPSLVNLQLRSITQKQRGLLPMTAAVKRIWVDGDELPKKLPERCRATFLAPSWMKKGWSKDSAGFVWWFTPRCIHSPGACHFGERLVSTLLTGPHKDAEAVQVHAIAHRYPVDSETLRDLQTWHVAVALEWSHGQFSTLVELAWLNGIGGYGGKSNWVADKLEPVPEIYEAMASSMRGSWNQVRSEVRMIDMPITSKEQLEQYLRRYSEDGGLPRNEWRFKAPRIYASSEVRLRLRSPAHIAGYLLNYISRVAEYDTLRKNCQTFATDFFAFLTGQKEGASAMGVVPTPSRSSNDGCRSPQAMRLNSNADVCKICCCDTSPWRSVRLGCGHGWYCASCMLRHAEARLEMGAASITCPECSSVLAERDLRKLLPTETIDRLLARSLEQAVSSSANIRACPTPNCVMRVAIEEGDITKFKCTICKKESCLRCGRQPFHRGMTCEEYAEKLKNSTRAAKKERQAEQLFEQWMEKTGSKQCPTCRMAVTKQNLDKQKTQYSECHKMSCRNCGTKFCFKCLAVLTDTYTCGCTIDAHGFIDPVTGKIVKHLKKRAKK</sequence>
<evidence type="ECO:0000256" key="3">
    <source>
        <dbReference type="ARBA" id="ARBA00022723"/>
    </source>
</evidence>
<evidence type="ECO:0000259" key="10">
    <source>
        <dbReference type="PROSITE" id="PS50089"/>
    </source>
</evidence>
<organism evidence="13 14">
    <name type="scientific">Symbiodinium microadriaticum</name>
    <name type="common">Dinoflagellate</name>
    <name type="synonym">Zooxanthella microadriatica</name>
    <dbReference type="NCBI Taxonomy" id="2951"/>
    <lineage>
        <taxon>Eukaryota</taxon>
        <taxon>Sar</taxon>
        <taxon>Alveolata</taxon>
        <taxon>Dinophyceae</taxon>
        <taxon>Suessiales</taxon>
        <taxon>Symbiodiniaceae</taxon>
        <taxon>Symbiodinium</taxon>
    </lineage>
</organism>
<dbReference type="EMBL" id="LSRX01001503">
    <property type="protein sequence ID" value="OLP79288.1"/>
    <property type="molecule type" value="Genomic_DNA"/>
</dbReference>
<keyword evidence="7" id="KW-0862">Zinc</keyword>
<evidence type="ECO:0000256" key="2">
    <source>
        <dbReference type="ARBA" id="ARBA00022679"/>
    </source>
</evidence>
<evidence type="ECO:0000256" key="6">
    <source>
        <dbReference type="ARBA" id="ARBA00022786"/>
    </source>
</evidence>
<evidence type="ECO:0000256" key="7">
    <source>
        <dbReference type="ARBA" id="ARBA00022833"/>
    </source>
</evidence>
<evidence type="ECO:0000256" key="9">
    <source>
        <dbReference type="SAM" id="MobiDB-lite"/>
    </source>
</evidence>
<dbReference type="GO" id="GO:0000151">
    <property type="term" value="C:ubiquitin ligase complex"/>
    <property type="evidence" value="ECO:0007669"/>
    <property type="project" value="TreeGrafter"/>
</dbReference>
<keyword evidence="5 8" id="KW-0863">Zinc-finger</keyword>
<dbReference type="GO" id="GO:0005509">
    <property type="term" value="F:calcium ion binding"/>
    <property type="evidence" value="ECO:0007669"/>
    <property type="project" value="InterPro"/>
</dbReference>
<dbReference type="Proteomes" id="UP000186817">
    <property type="component" value="Unassembled WGS sequence"/>
</dbReference>
<feature type="compositionally biased region" description="Basic and acidic residues" evidence="9">
    <location>
        <begin position="154"/>
        <end position="168"/>
    </location>
</feature>
<accession>A0A1Q9C8P1</accession>
<feature type="compositionally biased region" description="Basic and acidic residues" evidence="9">
    <location>
        <begin position="264"/>
        <end position="274"/>
    </location>
</feature>
<feature type="domain" description="EF-hand" evidence="11">
    <location>
        <begin position="625"/>
        <end position="660"/>
    </location>
</feature>
<evidence type="ECO:0000256" key="8">
    <source>
        <dbReference type="PROSITE-ProRule" id="PRU00175"/>
    </source>
</evidence>
<dbReference type="Pfam" id="PF01485">
    <property type="entry name" value="IBR"/>
    <property type="match status" value="1"/>
</dbReference>
<dbReference type="PROSITE" id="PS51873">
    <property type="entry name" value="TRIAD"/>
    <property type="match status" value="1"/>
</dbReference>
<feature type="compositionally biased region" description="Polar residues" evidence="9">
    <location>
        <begin position="739"/>
        <end position="752"/>
    </location>
</feature>
<feature type="region of interest" description="Disordered" evidence="9">
    <location>
        <begin position="109"/>
        <end position="309"/>
    </location>
</feature>
<evidence type="ECO:0000259" key="11">
    <source>
        <dbReference type="PROSITE" id="PS50222"/>
    </source>
</evidence>
<feature type="compositionally biased region" description="Pro residues" evidence="9">
    <location>
        <begin position="382"/>
        <end position="391"/>
    </location>
</feature>
<dbReference type="InterPro" id="IPR013083">
    <property type="entry name" value="Znf_RING/FYVE/PHD"/>
</dbReference>
<dbReference type="SMART" id="SM00647">
    <property type="entry name" value="IBR"/>
    <property type="match status" value="2"/>
</dbReference>
<feature type="compositionally biased region" description="Basic and acidic residues" evidence="9">
    <location>
        <begin position="406"/>
        <end position="416"/>
    </location>
</feature>
<feature type="region of interest" description="Disordered" evidence="9">
    <location>
        <begin position="1056"/>
        <end position="1097"/>
    </location>
</feature>
<dbReference type="OrthoDB" id="6050183at2759"/>
<feature type="region of interest" description="Disordered" evidence="9">
    <location>
        <begin position="871"/>
        <end position="916"/>
    </location>
</feature>
<keyword evidence="2" id="KW-0808">Transferase</keyword>
<dbReference type="InterPro" id="IPR044066">
    <property type="entry name" value="TRIAD_supradom"/>
</dbReference>
<proteinExistence type="predicted"/>
<dbReference type="GO" id="GO:0043161">
    <property type="term" value="P:proteasome-mediated ubiquitin-dependent protein catabolic process"/>
    <property type="evidence" value="ECO:0007669"/>
    <property type="project" value="TreeGrafter"/>
</dbReference>
<dbReference type="SUPFAM" id="SSF57850">
    <property type="entry name" value="RING/U-box"/>
    <property type="match status" value="3"/>
</dbReference>
<feature type="compositionally biased region" description="Low complexity" evidence="9">
    <location>
        <begin position="293"/>
        <end position="309"/>
    </location>
</feature>
<dbReference type="GO" id="GO:0008270">
    <property type="term" value="F:zinc ion binding"/>
    <property type="evidence" value="ECO:0007669"/>
    <property type="project" value="UniProtKB-KW"/>
</dbReference>
<evidence type="ECO:0000256" key="5">
    <source>
        <dbReference type="ARBA" id="ARBA00022771"/>
    </source>
</evidence>
<keyword evidence="14" id="KW-1185">Reference proteome</keyword>
<feature type="compositionally biased region" description="Basic residues" evidence="9">
    <location>
        <begin position="109"/>
        <end position="146"/>
    </location>
</feature>
<feature type="compositionally biased region" description="Polar residues" evidence="9">
    <location>
        <begin position="885"/>
        <end position="897"/>
    </location>
</feature>
<keyword evidence="4" id="KW-0677">Repeat</keyword>
<feature type="region of interest" description="Disordered" evidence="9">
    <location>
        <begin position="733"/>
        <end position="759"/>
    </location>
</feature>
<dbReference type="PANTHER" id="PTHR22770">
    <property type="entry name" value="UBIQUITIN CONJUGATING ENZYME 7 INTERACTING PROTEIN-RELATED"/>
    <property type="match status" value="1"/>
</dbReference>
<evidence type="ECO:0000259" key="12">
    <source>
        <dbReference type="PROSITE" id="PS51873"/>
    </source>
</evidence>
<evidence type="ECO:0000256" key="1">
    <source>
        <dbReference type="ARBA" id="ARBA00004906"/>
    </source>
</evidence>